<reference evidence="2 3" key="1">
    <citation type="journal article" date="2023" name="G3 (Bethesda)">
        <title>A chromosome-length genome assembly and annotation of blackberry (Rubus argutus, cv. 'Hillquist').</title>
        <authorList>
            <person name="Bruna T."/>
            <person name="Aryal R."/>
            <person name="Dudchenko O."/>
            <person name="Sargent D.J."/>
            <person name="Mead D."/>
            <person name="Buti M."/>
            <person name="Cavallini A."/>
            <person name="Hytonen T."/>
            <person name="Andres J."/>
            <person name="Pham M."/>
            <person name="Weisz D."/>
            <person name="Mascagni F."/>
            <person name="Usai G."/>
            <person name="Natali L."/>
            <person name="Bassil N."/>
            <person name="Fernandez G.E."/>
            <person name="Lomsadze A."/>
            <person name="Armour M."/>
            <person name="Olukolu B."/>
            <person name="Poorten T."/>
            <person name="Britton C."/>
            <person name="Davik J."/>
            <person name="Ashrafi H."/>
            <person name="Aiden E.L."/>
            <person name="Borodovsky M."/>
            <person name="Worthington M."/>
        </authorList>
    </citation>
    <scope>NUCLEOTIDE SEQUENCE [LARGE SCALE GENOMIC DNA]</scope>
    <source>
        <strain evidence="2">PI 553951</strain>
    </source>
</reference>
<feature type="region of interest" description="Disordered" evidence="1">
    <location>
        <begin position="1"/>
        <end position="27"/>
    </location>
</feature>
<comment type="caution">
    <text evidence="2">The sequence shown here is derived from an EMBL/GenBank/DDBJ whole genome shotgun (WGS) entry which is preliminary data.</text>
</comment>
<accession>A0AAW1Y6L0</accession>
<gene>
    <name evidence="2" type="ORF">M0R45_008962</name>
</gene>
<proteinExistence type="predicted"/>
<protein>
    <submittedName>
        <fullName evidence="2">Uncharacterized protein</fullName>
    </submittedName>
</protein>
<evidence type="ECO:0000313" key="2">
    <source>
        <dbReference type="EMBL" id="KAK9943352.1"/>
    </source>
</evidence>
<evidence type="ECO:0000256" key="1">
    <source>
        <dbReference type="SAM" id="MobiDB-lite"/>
    </source>
</evidence>
<sequence length="118" mass="13372">MEGLQPCHRPTHYLSAPPVENKPLHMEEKEGKFPVQSVFHELSIQGIEAIGQDLRCFKAQIGPFRRRRIWAVGQLLQIFDRFSISVIRLTGMKGHLVLGWIHGGMCGCRVGQQRVVKG</sequence>
<evidence type="ECO:0000313" key="3">
    <source>
        <dbReference type="Proteomes" id="UP001457282"/>
    </source>
</evidence>
<dbReference type="EMBL" id="JBEDUW010000002">
    <property type="protein sequence ID" value="KAK9943352.1"/>
    <property type="molecule type" value="Genomic_DNA"/>
</dbReference>
<dbReference type="Proteomes" id="UP001457282">
    <property type="component" value="Unassembled WGS sequence"/>
</dbReference>
<keyword evidence="3" id="KW-1185">Reference proteome</keyword>
<name>A0AAW1Y6L0_RUBAR</name>
<dbReference type="AlphaFoldDB" id="A0AAW1Y6L0"/>
<organism evidence="2 3">
    <name type="scientific">Rubus argutus</name>
    <name type="common">Southern blackberry</name>
    <dbReference type="NCBI Taxonomy" id="59490"/>
    <lineage>
        <taxon>Eukaryota</taxon>
        <taxon>Viridiplantae</taxon>
        <taxon>Streptophyta</taxon>
        <taxon>Embryophyta</taxon>
        <taxon>Tracheophyta</taxon>
        <taxon>Spermatophyta</taxon>
        <taxon>Magnoliopsida</taxon>
        <taxon>eudicotyledons</taxon>
        <taxon>Gunneridae</taxon>
        <taxon>Pentapetalae</taxon>
        <taxon>rosids</taxon>
        <taxon>fabids</taxon>
        <taxon>Rosales</taxon>
        <taxon>Rosaceae</taxon>
        <taxon>Rosoideae</taxon>
        <taxon>Rosoideae incertae sedis</taxon>
        <taxon>Rubus</taxon>
    </lineage>
</organism>